<dbReference type="Pfam" id="PF00300">
    <property type="entry name" value="His_Phos_1"/>
    <property type="match status" value="1"/>
</dbReference>
<dbReference type="Proteomes" id="UP001328733">
    <property type="component" value="Unassembled WGS sequence"/>
</dbReference>
<dbReference type="NCBIfam" id="TIGR00249">
    <property type="entry name" value="sixA"/>
    <property type="match status" value="1"/>
</dbReference>
<name>A0AAW9QVL6_9CHRO</name>
<dbReference type="SUPFAM" id="SSF53254">
    <property type="entry name" value="Phosphoglycerate mutase-like"/>
    <property type="match status" value="1"/>
</dbReference>
<dbReference type="AlphaFoldDB" id="A0AAW9QVL6"/>
<sequence length="164" mass="18449">MKLYLVRHGLAGQHGDYADDNERPLTDEGKKKTTRVARRLAESGMKFEKILSSPLVRARQTAEILVAEKLGDSIEEFPPLAPDGKVRDWLNWWRGSAYRGPENSIALVGHEPDLGYWAESLVWGESRGNLIVKKAGVIGIEVPDRENPIAHCELFLLIPPKWLL</sequence>
<comment type="caution">
    <text evidence="2">The sequence shown here is derived from an EMBL/GenBank/DDBJ whole genome shotgun (WGS) entry which is preliminary data.</text>
</comment>
<evidence type="ECO:0000256" key="1">
    <source>
        <dbReference type="ARBA" id="ARBA00022801"/>
    </source>
</evidence>
<dbReference type="GO" id="GO:0101006">
    <property type="term" value="F:protein histidine phosphatase activity"/>
    <property type="evidence" value="ECO:0007669"/>
    <property type="project" value="InterPro"/>
</dbReference>
<dbReference type="InterPro" id="IPR004449">
    <property type="entry name" value="SixA"/>
</dbReference>
<evidence type="ECO:0000313" key="2">
    <source>
        <dbReference type="EMBL" id="MEG3438031.1"/>
    </source>
</evidence>
<dbReference type="RefSeq" id="WP_332865515.1">
    <property type="nucleotide sequence ID" value="NZ_JBAFSM010000022.1"/>
</dbReference>
<dbReference type="InterPro" id="IPR029033">
    <property type="entry name" value="His_PPase_superfam"/>
</dbReference>
<dbReference type="CDD" id="cd07067">
    <property type="entry name" value="HP_PGM_like"/>
    <property type="match status" value="1"/>
</dbReference>
<dbReference type="Gene3D" id="3.40.50.1240">
    <property type="entry name" value="Phosphoglycerate mutase-like"/>
    <property type="match status" value="1"/>
</dbReference>
<dbReference type="EMBL" id="JBAFSM010000022">
    <property type="protein sequence ID" value="MEG3438031.1"/>
    <property type="molecule type" value="Genomic_DNA"/>
</dbReference>
<dbReference type="PANTHER" id="PTHR20935">
    <property type="entry name" value="PHOSPHOGLYCERATE MUTASE-RELATED"/>
    <property type="match status" value="1"/>
</dbReference>
<protein>
    <submittedName>
        <fullName evidence="2">Phosphohistidine phosphatase SixA</fullName>
    </submittedName>
</protein>
<dbReference type="InterPro" id="IPR051021">
    <property type="entry name" value="Mito_Ser/Thr_phosphatase"/>
</dbReference>
<organism evidence="2 3">
    <name type="scientific">Pannus brasiliensis CCIBt3594</name>
    <dbReference type="NCBI Taxonomy" id="1427578"/>
    <lineage>
        <taxon>Bacteria</taxon>
        <taxon>Bacillati</taxon>
        <taxon>Cyanobacteriota</taxon>
        <taxon>Cyanophyceae</taxon>
        <taxon>Oscillatoriophycideae</taxon>
        <taxon>Chroococcales</taxon>
        <taxon>Microcystaceae</taxon>
        <taxon>Pannus</taxon>
    </lineage>
</organism>
<keyword evidence="3" id="KW-1185">Reference proteome</keyword>
<keyword evidence="1" id="KW-0378">Hydrolase</keyword>
<proteinExistence type="predicted"/>
<reference evidence="2 3" key="1">
    <citation type="submission" date="2024-01" db="EMBL/GenBank/DDBJ databases">
        <title>Genomic insights into the taxonomy and metabolism of the cyanobacterium Pannus brasiliensis CCIBt3594.</title>
        <authorList>
            <person name="Machado M."/>
            <person name="Botero N.B."/>
            <person name="Andreote A.P.D."/>
            <person name="Feitosa A.M.T."/>
            <person name="Popin R."/>
            <person name="Sivonen K."/>
            <person name="Fiore M.F."/>
        </authorList>
    </citation>
    <scope>NUCLEOTIDE SEQUENCE [LARGE SCALE GENOMIC DNA]</scope>
    <source>
        <strain evidence="2 3">CCIBt3594</strain>
    </source>
</reference>
<dbReference type="InterPro" id="IPR013078">
    <property type="entry name" value="His_Pase_superF_clade-1"/>
</dbReference>
<evidence type="ECO:0000313" key="3">
    <source>
        <dbReference type="Proteomes" id="UP001328733"/>
    </source>
</evidence>
<accession>A0AAW9QVL6</accession>
<gene>
    <name evidence="2" type="primary">sixA</name>
    <name evidence="2" type="ORF">V0288_12965</name>
</gene>
<dbReference type="SMART" id="SM00855">
    <property type="entry name" value="PGAM"/>
    <property type="match status" value="1"/>
</dbReference>
<dbReference type="GO" id="GO:0005737">
    <property type="term" value="C:cytoplasm"/>
    <property type="evidence" value="ECO:0007669"/>
    <property type="project" value="InterPro"/>
</dbReference>